<evidence type="ECO:0000313" key="6">
    <source>
        <dbReference type="EnsemblMetazoa" id="HelroP66091"/>
    </source>
</evidence>
<dbReference type="AlphaFoldDB" id="T1FYG9"/>
<dbReference type="EMBL" id="KB096742">
    <property type="protein sequence ID" value="ESO02582.1"/>
    <property type="molecule type" value="Genomic_DNA"/>
</dbReference>
<feature type="domain" description="RRM" evidence="4">
    <location>
        <begin position="13"/>
        <end position="91"/>
    </location>
</feature>
<dbReference type="InterPro" id="IPR000504">
    <property type="entry name" value="RRM_dom"/>
</dbReference>
<keyword evidence="1 2" id="KW-0694">RNA-binding</keyword>
<accession>T1FYG9</accession>
<dbReference type="PROSITE" id="PS50102">
    <property type="entry name" value="RRM"/>
    <property type="match status" value="2"/>
</dbReference>
<dbReference type="InterPro" id="IPR052462">
    <property type="entry name" value="SLIRP/GR-RBP-like"/>
</dbReference>
<evidence type="ECO:0000256" key="1">
    <source>
        <dbReference type="ARBA" id="ARBA00022884"/>
    </source>
</evidence>
<dbReference type="Gene3D" id="3.30.70.330">
    <property type="match status" value="3"/>
</dbReference>
<dbReference type="OrthoDB" id="78437at2759"/>
<dbReference type="GeneID" id="20213867"/>
<dbReference type="FunCoup" id="T1FYG9">
    <property type="interactions" value="1150"/>
</dbReference>
<feature type="compositionally biased region" description="Low complexity" evidence="3">
    <location>
        <begin position="418"/>
        <end position="445"/>
    </location>
</feature>
<name>T1FYG9_HELRO</name>
<dbReference type="InterPro" id="IPR012677">
    <property type="entry name" value="Nucleotide-bd_a/b_plait_sf"/>
</dbReference>
<feature type="domain" description="RRM" evidence="4">
    <location>
        <begin position="344"/>
        <end position="416"/>
    </location>
</feature>
<organism evidence="6 7">
    <name type="scientific">Helobdella robusta</name>
    <name type="common">Californian leech</name>
    <dbReference type="NCBI Taxonomy" id="6412"/>
    <lineage>
        <taxon>Eukaryota</taxon>
        <taxon>Metazoa</taxon>
        <taxon>Spiralia</taxon>
        <taxon>Lophotrochozoa</taxon>
        <taxon>Annelida</taxon>
        <taxon>Clitellata</taxon>
        <taxon>Hirudinea</taxon>
        <taxon>Rhynchobdellida</taxon>
        <taxon>Glossiphoniidae</taxon>
        <taxon>Helobdella</taxon>
    </lineage>
</organism>
<dbReference type="STRING" id="6412.T1FYG9"/>
<dbReference type="InParanoid" id="T1FYG9"/>
<evidence type="ECO:0000256" key="3">
    <source>
        <dbReference type="SAM" id="MobiDB-lite"/>
    </source>
</evidence>
<dbReference type="GO" id="GO:1990904">
    <property type="term" value="C:ribonucleoprotein complex"/>
    <property type="evidence" value="ECO:0000318"/>
    <property type="project" value="GO_Central"/>
</dbReference>
<dbReference type="EnsemblMetazoa" id="HelroT66091">
    <property type="protein sequence ID" value="HelroP66091"/>
    <property type="gene ID" value="HelroG66091"/>
</dbReference>
<evidence type="ECO:0000256" key="2">
    <source>
        <dbReference type="PROSITE-ProRule" id="PRU00176"/>
    </source>
</evidence>
<evidence type="ECO:0000259" key="4">
    <source>
        <dbReference type="PROSITE" id="PS50102"/>
    </source>
</evidence>
<feature type="region of interest" description="Disordered" evidence="3">
    <location>
        <begin position="180"/>
        <end position="218"/>
    </location>
</feature>
<dbReference type="FunFam" id="3.30.70.330:FF:000600">
    <property type="entry name" value="Uncharacterized protein, isoform A"/>
    <property type="match status" value="1"/>
</dbReference>
<reference evidence="7" key="1">
    <citation type="submission" date="2012-12" db="EMBL/GenBank/DDBJ databases">
        <authorList>
            <person name="Hellsten U."/>
            <person name="Grimwood J."/>
            <person name="Chapman J.A."/>
            <person name="Shapiro H."/>
            <person name="Aerts A."/>
            <person name="Otillar R.P."/>
            <person name="Terry A.Y."/>
            <person name="Boore J.L."/>
            <person name="Simakov O."/>
            <person name="Marletaz F."/>
            <person name="Cho S.-J."/>
            <person name="Edsinger-Gonzales E."/>
            <person name="Havlak P."/>
            <person name="Kuo D.-H."/>
            <person name="Larsson T."/>
            <person name="Lv J."/>
            <person name="Arendt D."/>
            <person name="Savage R."/>
            <person name="Osoegawa K."/>
            <person name="de Jong P."/>
            <person name="Lindberg D.R."/>
            <person name="Seaver E.C."/>
            <person name="Weisblat D.A."/>
            <person name="Putnam N.H."/>
            <person name="Grigoriev I.V."/>
            <person name="Rokhsar D.S."/>
        </authorList>
    </citation>
    <scope>NUCLEOTIDE SEQUENCE</scope>
</reference>
<dbReference type="eggNOG" id="ENOG502QTJ8">
    <property type="taxonomic scope" value="Eukaryota"/>
</dbReference>
<proteinExistence type="predicted"/>
<keyword evidence="7" id="KW-1185">Reference proteome</keyword>
<feature type="compositionally biased region" description="Basic and acidic residues" evidence="3">
    <location>
        <begin position="184"/>
        <end position="197"/>
    </location>
</feature>
<feature type="region of interest" description="Disordered" evidence="3">
    <location>
        <begin position="418"/>
        <end position="456"/>
    </location>
</feature>
<dbReference type="CTD" id="20213867"/>
<dbReference type="Proteomes" id="UP000015101">
    <property type="component" value="Unassembled WGS sequence"/>
</dbReference>
<dbReference type="KEGG" id="hro:HELRODRAFT_66091"/>
<dbReference type="SMART" id="SM00360">
    <property type="entry name" value="RRM"/>
    <property type="match status" value="3"/>
</dbReference>
<dbReference type="PANTHER" id="PTHR48027">
    <property type="entry name" value="HETEROGENEOUS NUCLEAR RIBONUCLEOPROTEIN 87F-RELATED"/>
    <property type="match status" value="1"/>
</dbReference>
<sequence length="456" mass="50109">MSSKNHKTSSDYKRIFILGAKELSSADLRAEFERFGTIVDIRMLKNGDRENKGLNYITFTKASEAALAIDEMNGKRIKDLLKPIRVVLANDKTEGSVRDPDEDEKMKRLFIVVPQEQDQKDLEREFSKYGDIEYVKLLRRNQSNVQLAYVKFLKAYHAALALEECDPAYKAVFADTAWSSKRGHSGDRSRYESDSKYSRNSGGSSGSHQTVRGLSNPNKGGLVLGSSGYGGIDCRLEAKLVPHMTPEQVYKLFDVVPGLVYCNYDSITGSADIKYISQSMANHAREKLNLLEYPLGYPIISGLAAPILGSFLGSSGLSGHEAKYSNLSLPAPKPLAPENSQCVDRLFIVSYPSKIPGDVLTDLFCRFGGLISVFYLPNKKCGFAKFTTSESAQEALRTLHMQTICGCTLKVIQAEPQTNSGSSNSSSHHGFSSSSYDSSTSDAASHGLSAKSYKLD</sequence>
<reference evidence="5 7" key="2">
    <citation type="journal article" date="2013" name="Nature">
        <title>Insights into bilaterian evolution from three spiralian genomes.</title>
        <authorList>
            <person name="Simakov O."/>
            <person name="Marletaz F."/>
            <person name="Cho S.J."/>
            <person name="Edsinger-Gonzales E."/>
            <person name="Havlak P."/>
            <person name="Hellsten U."/>
            <person name="Kuo D.H."/>
            <person name="Larsson T."/>
            <person name="Lv J."/>
            <person name="Arendt D."/>
            <person name="Savage R."/>
            <person name="Osoegawa K."/>
            <person name="de Jong P."/>
            <person name="Grimwood J."/>
            <person name="Chapman J.A."/>
            <person name="Shapiro H."/>
            <person name="Aerts A."/>
            <person name="Otillar R.P."/>
            <person name="Terry A.Y."/>
            <person name="Boore J.L."/>
            <person name="Grigoriev I.V."/>
            <person name="Lindberg D.R."/>
            <person name="Seaver E.C."/>
            <person name="Weisblat D.A."/>
            <person name="Putnam N.H."/>
            <person name="Rokhsar D.S."/>
        </authorList>
    </citation>
    <scope>NUCLEOTIDE SEQUENCE</scope>
</reference>
<dbReference type="HOGENOM" id="CLU_035274_1_1_1"/>
<dbReference type="GO" id="GO:0003723">
    <property type="term" value="F:RNA binding"/>
    <property type="evidence" value="ECO:0000318"/>
    <property type="project" value="GO_Central"/>
</dbReference>
<dbReference type="OMA" id="MIPKTYT"/>
<dbReference type="InterPro" id="IPR035979">
    <property type="entry name" value="RBD_domain_sf"/>
</dbReference>
<reference evidence="6" key="3">
    <citation type="submission" date="2015-06" db="UniProtKB">
        <authorList>
            <consortium name="EnsemblMetazoa"/>
        </authorList>
    </citation>
    <scope>IDENTIFICATION</scope>
</reference>
<gene>
    <name evidence="6" type="primary">20213867</name>
    <name evidence="5" type="ORF">HELRODRAFT_66091</name>
</gene>
<evidence type="ECO:0000313" key="5">
    <source>
        <dbReference type="EMBL" id="ESO02582.1"/>
    </source>
</evidence>
<dbReference type="RefSeq" id="XP_009019990.1">
    <property type="nucleotide sequence ID" value="XM_009021742.1"/>
</dbReference>
<feature type="compositionally biased region" description="Polar residues" evidence="3">
    <location>
        <begin position="198"/>
        <end position="218"/>
    </location>
</feature>
<dbReference type="EMBL" id="AMQM01000941">
    <property type="status" value="NOT_ANNOTATED_CDS"/>
    <property type="molecule type" value="Genomic_DNA"/>
</dbReference>
<dbReference type="SUPFAM" id="SSF54928">
    <property type="entry name" value="RNA-binding domain, RBD"/>
    <property type="match status" value="2"/>
</dbReference>
<dbReference type="Pfam" id="PF00076">
    <property type="entry name" value="RRM_1"/>
    <property type="match status" value="3"/>
</dbReference>
<protein>
    <recommendedName>
        <fullName evidence="4">RRM domain-containing protein</fullName>
    </recommendedName>
</protein>
<evidence type="ECO:0000313" key="7">
    <source>
        <dbReference type="Proteomes" id="UP000015101"/>
    </source>
</evidence>